<proteinExistence type="predicted"/>
<feature type="non-terminal residue" evidence="1">
    <location>
        <position position="1"/>
    </location>
</feature>
<accession>A0A1M6XKE2</accession>
<protein>
    <submittedName>
        <fullName evidence="1">Uncharacterized protein</fullName>
    </submittedName>
</protein>
<dbReference type="STRING" id="1121421.SAMN02745123_04046"/>
<dbReference type="RefSeq" id="WP_072917912.1">
    <property type="nucleotide sequence ID" value="NZ_FRAR01000055.1"/>
</dbReference>
<reference evidence="2" key="1">
    <citation type="submission" date="2016-11" db="EMBL/GenBank/DDBJ databases">
        <authorList>
            <person name="Varghese N."/>
            <person name="Submissions S."/>
        </authorList>
    </citation>
    <scope>NUCLEOTIDE SEQUENCE [LARGE SCALE GENOMIC DNA]</scope>
    <source>
        <strain evidence="2">DSM 10349</strain>
    </source>
</reference>
<sequence length="535" mass="60020">VTVMAYTTATTTAPPSVSVATTYTGTIRSLLSGPLAVSFQPDSGSLNSYPLSNNVTIKQNGQVKDLTSLTSGVRAEIRITDGNVTEINILSTLPSGNELKGYVVNVYLDYLTVRYDNGTHEELQKVSNVSFAGIVRGQRITLTKVDNMITDVNPLNETRKVFGYVESVGSSSVTIEDLDGYERTFDLTSNYRVRNEKDNSIDIEDIERGDTIEMELTDQGKVQLIKLANGSSSSSSSDYEGEITYIKTSGNYRITIKKYDGSEETYDVKDKVEVYQDDRKREFNRLYEKDFVKLKLDSSDRVTRIDILNVEVIEGKVTHIDTYDNTIEIENSNGRKTEYDVSGSVKVWEDSKSRSFRNIRSGDKVRLILDSKRYVTEINLGDSSTSSDGSYSGTIYSLNIKDDKLVIEKNDKKTTYNLDDDVTVKSNDNGNYLEDLIIGSEVKIRVEKGKVTRIDVDTYERITLKGKLDKVSAGRVYIEQENGKGGLQLRFLISNRATLKDDRDRSLDISDLGSYKGEDVEFEIRGDEVDYLKIL</sequence>
<gene>
    <name evidence="1" type="ORF">SAMN02745123_04046</name>
</gene>
<evidence type="ECO:0000313" key="1">
    <source>
        <dbReference type="EMBL" id="SHL06378.1"/>
    </source>
</evidence>
<evidence type="ECO:0000313" key="2">
    <source>
        <dbReference type="Proteomes" id="UP000183997"/>
    </source>
</evidence>
<dbReference type="Proteomes" id="UP000183997">
    <property type="component" value="Unassembled WGS sequence"/>
</dbReference>
<name>A0A1M6XKE2_9FIRM</name>
<dbReference type="AlphaFoldDB" id="A0A1M6XKE2"/>
<keyword evidence="2" id="KW-1185">Reference proteome</keyword>
<organism evidence="1 2">
    <name type="scientific">Desulforamulus aeronauticus DSM 10349</name>
    <dbReference type="NCBI Taxonomy" id="1121421"/>
    <lineage>
        <taxon>Bacteria</taxon>
        <taxon>Bacillati</taxon>
        <taxon>Bacillota</taxon>
        <taxon>Clostridia</taxon>
        <taxon>Eubacteriales</taxon>
        <taxon>Peptococcaceae</taxon>
        <taxon>Desulforamulus</taxon>
    </lineage>
</organism>
<dbReference type="EMBL" id="FRAR01000055">
    <property type="protein sequence ID" value="SHL06378.1"/>
    <property type="molecule type" value="Genomic_DNA"/>
</dbReference>